<comment type="caution">
    <text evidence="1">The sequence shown here is derived from an EMBL/GenBank/DDBJ whole genome shotgun (WGS) entry which is preliminary data.</text>
</comment>
<dbReference type="SUPFAM" id="SSF69572">
    <property type="entry name" value="Activating enzymes of the ubiquitin-like proteins"/>
    <property type="match status" value="1"/>
</dbReference>
<evidence type="ECO:0000313" key="1">
    <source>
        <dbReference type="EMBL" id="RUS25947.1"/>
    </source>
</evidence>
<dbReference type="AlphaFoldDB" id="A0A433Q846"/>
<dbReference type="InterPro" id="IPR035985">
    <property type="entry name" value="Ubiquitin-activating_enz"/>
</dbReference>
<organism evidence="1 2">
    <name type="scientific">Jimgerdemannia flammicorona</name>
    <dbReference type="NCBI Taxonomy" id="994334"/>
    <lineage>
        <taxon>Eukaryota</taxon>
        <taxon>Fungi</taxon>
        <taxon>Fungi incertae sedis</taxon>
        <taxon>Mucoromycota</taxon>
        <taxon>Mucoromycotina</taxon>
        <taxon>Endogonomycetes</taxon>
        <taxon>Endogonales</taxon>
        <taxon>Endogonaceae</taxon>
        <taxon>Jimgerdemannia</taxon>
    </lineage>
</organism>
<proteinExistence type="predicted"/>
<gene>
    <name evidence="1" type="ORF">BC938DRAFT_471426</name>
</gene>
<protein>
    <submittedName>
        <fullName evidence="1">Uncharacterized protein</fullName>
    </submittedName>
</protein>
<keyword evidence="2" id="KW-1185">Reference proteome</keyword>
<dbReference type="EMBL" id="RBNJ01011591">
    <property type="protein sequence ID" value="RUS25947.1"/>
    <property type="molecule type" value="Genomic_DNA"/>
</dbReference>
<name>A0A433Q846_9FUNG</name>
<reference evidence="1 2" key="1">
    <citation type="journal article" date="2018" name="New Phytol.">
        <title>Phylogenomics of Endogonaceae and evolution of mycorrhizas within Mucoromycota.</title>
        <authorList>
            <person name="Chang Y."/>
            <person name="Desiro A."/>
            <person name="Na H."/>
            <person name="Sandor L."/>
            <person name="Lipzen A."/>
            <person name="Clum A."/>
            <person name="Barry K."/>
            <person name="Grigoriev I.V."/>
            <person name="Martin F.M."/>
            <person name="Stajich J.E."/>
            <person name="Smith M.E."/>
            <person name="Bonito G."/>
            <person name="Spatafora J.W."/>
        </authorList>
    </citation>
    <scope>NUCLEOTIDE SEQUENCE [LARGE SCALE GENOMIC DNA]</scope>
    <source>
        <strain evidence="1 2">AD002</strain>
    </source>
</reference>
<dbReference type="GO" id="GO:0008641">
    <property type="term" value="F:ubiquitin-like modifier activating enzyme activity"/>
    <property type="evidence" value="ECO:0007669"/>
    <property type="project" value="InterPro"/>
</dbReference>
<sequence length="205" mass="22537">MRHALNPAFTPSLSTVVETHPDSLTDLRLDCPFPALRDFAAMFDLDSLDSMDHGHVPFVVVLLKYLDAWRAEVIIGGGVYEEIEGGGVMKNVDEHNGAIPTTYAEKNAFKSLLRSGARTSDEENFEEAVANVWRACTVTRVPSDIQKILVDPACENLTAHSASFWIVARAVREFVEKEGAGLLPLSGALPDMKADTRGYVQMQNM</sequence>
<accession>A0A433Q846</accession>
<evidence type="ECO:0000313" key="2">
    <source>
        <dbReference type="Proteomes" id="UP000274822"/>
    </source>
</evidence>
<dbReference type="Proteomes" id="UP000274822">
    <property type="component" value="Unassembled WGS sequence"/>
</dbReference>